<gene>
    <name evidence="2" type="ORF">JS521_25750</name>
</gene>
<dbReference type="Proteomes" id="UP000712045">
    <property type="component" value="Unassembled WGS sequence"/>
</dbReference>
<evidence type="ECO:0000256" key="1">
    <source>
        <dbReference type="SAM" id="Phobius"/>
    </source>
</evidence>
<sequence length="85" mass="9426">MVGKEYEIPAELVAVHQYALGLSIAGLSLCLLGSIAWARLQTVKKHFTKKSVKALDRTGRAIERLKTWLSPHKPNDGHHGPSERL</sequence>
<feature type="transmembrane region" description="Helical" evidence="1">
    <location>
        <begin position="20"/>
        <end position="40"/>
    </location>
</feature>
<reference evidence="2 3" key="1">
    <citation type="submission" date="2021-02" db="EMBL/GenBank/DDBJ databases">
        <title>Genome Streptomyces sp. RHZ10.</title>
        <authorList>
            <person name="Besaury L."/>
        </authorList>
    </citation>
    <scope>NUCLEOTIDE SEQUENCE [LARGE SCALE GENOMIC DNA]</scope>
    <source>
        <strain evidence="2 3">RHZ10</strain>
    </source>
</reference>
<proteinExistence type="predicted"/>
<organism evidence="2 3">
    <name type="scientific">Streptomyces durocortorensis</name>
    <dbReference type="NCBI Taxonomy" id="2811104"/>
    <lineage>
        <taxon>Bacteria</taxon>
        <taxon>Bacillati</taxon>
        <taxon>Actinomycetota</taxon>
        <taxon>Actinomycetes</taxon>
        <taxon>Kitasatosporales</taxon>
        <taxon>Streptomycetaceae</taxon>
        <taxon>Streptomyces</taxon>
    </lineage>
</organism>
<comment type="caution">
    <text evidence="2">The sequence shown here is derived from an EMBL/GenBank/DDBJ whole genome shotgun (WGS) entry which is preliminary data.</text>
</comment>
<keyword evidence="3" id="KW-1185">Reference proteome</keyword>
<dbReference type="EMBL" id="JAFEUF010000170">
    <property type="protein sequence ID" value="MBM7057173.1"/>
    <property type="molecule type" value="Genomic_DNA"/>
</dbReference>
<protein>
    <submittedName>
        <fullName evidence="2">Uncharacterized protein</fullName>
    </submittedName>
</protein>
<keyword evidence="1" id="KW-0472">Membrane</keyword>
<name>A0ABS2I4X0_9ACTN</name>
<keyword evidence="1" id="KW-0812">Transmembrane</keyword>
<evidence type="ECO:0000313" key="3">
    <source>
        <dbReference type="Proteomes" id="UP000712045"/>
    </source>
</evidence>
<accession>A0ABS2I4X0</accession>
<dbReference type="RefSeq" id="WP_205085366.1">
    <property type="nucleotide sequence ID" value="NZ_JAFEUF010000170.1"/>
</dbReference>
<keyword evidence="1" id="KW-1133">Transmembrane helix</keyword>
<evidence type="ECO:0000313" key="2">
    <source>
        <dbReference type="EMBL" id="MBM7057173.1"/>
    </source>
</evidence>